<dbReference type="GeneID" id="19881967"/>
<dbReference type="PROSITE" id="PS50071">
    <property type="entry name" value="HOMEOBOX_2"/>
    <property type="match status" value="1"/>
</dbReference>
<dbReference type="InterPro" id="IPR001356">
    <property type="entry name" value="HD"/>
</dbReference>
<organism evidence="7 8">
    <name type="scientific">Vittaforma corneae (strain ATCC 50505)</name>
    <name type="common">Microsporidian parasite</name>
    <name type="synonym">Nosema corneum</name>
    <dbReference type="NCBI Taxonomy" id="993615"/>
    <lineage>
        <taxon>Eukaryota</taxon>
        <taxon>Fungi</taxon>
        <taxon>Fungi incertae sedis</taxon>
        <taxon>Microsporidia</taxon>
        <taxon>Nosematidae</taxon>
        <taxon>Vittaforma</taxon>
    </lineage>
</organism>
<evidence type="ECO:0000256" key="1">
    <source>
        <dbReference type="ARBA" id="ARBA00023125"/>
    </source>
</evidence>
<dbReference type="GO" id="GO:0000978">
    <property type="term" value="F:RNA polymerase II cis-regulatory region sequence-specific DNA binding"/>
    <property type="evidence" value="ECO:0007669"/>
    <property type="project" value="TreeGrafter"/>
</dbReference>
<dbReference type="CDD" id="cd00086">
    <property type="entry name" value="homeodomain"/>
    <property type="match status" value="1"/>
</dbReference>
<dbReference type="InterPro" id="IPR009057">
    <property type="entry name" value="Homeodomain-like_sf"/>
</dbReference>
<accession>L2GN68</accession>
<sequence>MNQDYFGLPKPEKELHALMGIMKLRNVGKFDEQNVKFKKSAFQTKVLECVYEITCFPSSSTRKDLAILLSMPEKSVQVWFQNSRQANKRLKNHVSMQNTEIFEVTVPQILEIIKNVKISLNYQ</sequence>
<proteinExistence type="predicted"/>
<dbReference type="Pfam" id="PF00046">
    <property type="entry name" value="Homeodomain"/>
    <property type="match status" value="1"/>
</dbReference>
<dbReference type="AlphaFoldDB" id="L2GN68"/>
<dbReference type="SMART" id="SM00389">
    <property type="entry name" value="HOX"/>
    <property type="match status" value="1"/>
</dbReference>
<protein>
    <recommendedName>
        <fullName evidence="6">Homeobox domain-containing protein</fullName>
    </recommendedName>
</protein>
<dbReference type="SUPFAM" id="SSF46689">
    <property type="entry name" value="Homeodomain-like"/>
    <property type="match status" value="1"/>
</dbReference>
<feature type="DNA-binding region" description="Homeobox" evidence="4">
    <location>
        <begin position="32"/>
        <end position="91"/>
    </location>
</feature>
<dbReference type="GO" id="GO:0030154">
    <property type="term" value="P:cell differentiation"/>
    <property type="evidence" value="ECO:0007669"/>
    <property type="project" value="TreeGrafter"/>
</dbReference>
<reference evidence="8" key="1">
    <citation type="submission" date="2011-05" db="EMBL/GenBank/DDBJ databases">
        <title>The genome sequence of Vittaforma corneae strain ATCC 50505.</title>
        <authorList>
            <consortium name="The Broad Institute Genome Sequencing Platform"/>
            <person name="Cuomo C."/>
            <person name="Didier E."/>
            <person name="Bowers L."/>
            <person name="Young S.K."/>
            <person name="Zeng Q."/>
            <person name="Gargeya S."/>
            <person name="Fitzgerald M."/>
            <person name="Haas B."/>
            <person name="Abouelleil A."/>
            <person name="Alvarado L."/>
            <person name="Arachchi H.M."/>
            <person name="Berlin A."/>
            <person name="Chapman S.B."/>
            <person name="Gearin G."/>
            <person name="Goldberg J."/>
            <person name="Griggs A."/>
            <person name="Gujja S."/>
            <person name="Hansen M."/>
            <person name="Heiman D."/>
            <person name="Howarth C."/>
            <person name="Larimer J."/>
            <person name="Lui A."/>
            <person name="MacDonald P.J.P."/>
            <person name="McCowen C."/>
            <person name="Montmayeur A."/>
            <person name="Murphy C."/>
            <person name="Neiman D."/>
            <person name="Pearson M."/>
            <person name="Priest M."/>
            <person name="Roberts A."/>
            <person name="Saif S."/>
            <person name="Shea T."/>
            <person name="Sisk P."/>
            <person name="Stolte C."/>
            <person name="Sykes S."/>
            <person name="Wortman J."/>
            <person name="Nusbaum C."/>
            <person name="Birren B."/>
        </authorList>
    </citation>
    <scope>NUCLEOTIDE SEQUENCE [LARGE SCALE GENOMIC DNA]</scope>
    <source>
        <strain evidence="8">ATCC 50505</strain>
    </source>
</reference>
<comment type="subcellular location">
    <subcellularLocation>
        <location evidence="4 5">Nucleus</location>
    </subcellularLocation>
</comment>
<dbReference type="GO" id="GO:0005634">
    <property type="term" value="C:nucleus"/>
    <property type="evidence" value="ECO:0007669"/>
    <property type="project" value="UniProtKB-SubCell"/>
</dbReference>
<dbReference type="GO" id="GO:0000981">
    <property type="term" value="F:DNA-binding transcription factor activity, RNA polymerase II-specific"/>
    <property type="evidence" value="ECO:0007669"/>
    <property type="project" value="InterPro"/>
</dbReference>
<dbReference type="PANTHER" id="PTHR24324">
    <property type="entry name" value="HOMEOBOX PROTEIN HHEX"/>
    <property type="match status" value="1"/>
</dbReference>
<evidence type="ECO:0000256" key="4">
    <source>
        <dbReference type="PROSITE-ProRule" id="PRU00108"/>
    </source>
</evidence>
<keyword evidence="3 4" id="KW-0539">Nucleus</keyword>
<dbReference type="RefSeq" id="XP_007604702.1">
    <property type="nucleotide sequence ID" value="XM_007604640.1"/>
</dbReference>
<dbReference type="InParanoid" id="L2GN68"/>
<dbReference type="InterPro" id="IPR051000">
    <property type="entry name" value="Homeobox_DNA-bind_prot"/>
</dbReference>
<dbReference type="InterPro" id="IPR017970">
    <property type="entry name" value="Homeobox_CS"/>
</dbReference>
<keyword evidence="2 4" id="KW-0371">Homeobox</keyword>
<dbReference type="PANTHER" id="PTHR24324:SF9">
    <property type="entry name" value="HOMEOBOX DOMAIN-CONTAINING PROTEIN"/>
    <property type="match status" value="1"/>
</dbReference>
<keyword evidence="1 4" id="KW-0238">DNA-binding</keyword>
<name>L2GN68_VITCO</name>
<dbReference type="OrthoDB" id="6159439at2759"/>
<dbReference type="VEuPathDB" id="MicrosporidiaDB:VICG_01256"/>
<evidence type="ECO:0000256" key="2">
    <source>
        <dbReference type="ARBA" id="ARBA00023155"/>
    </source>
</evidence>
<dbReference type="HOGENOM" id="CLU_128308_1_0_1"/>
<gene>
    <name evidence="7" type="ORF">VICG_01256</name>
</gene>
<evidence type="ECO:0000259" key="6">
    <source>
        <dbReference type="PROSITE" id="PS50071"/>
    </source>
</evidence>
<evidence type="ECO:0000256" key="3">
    <source>
        <dbReference type="ARBA" id="ARBA00023242"/>
    </source>
</evidence>
<dbReference type="Gene3D" id="1.10.10.60">
    <property type="entry name" value="Homeodomain-like"/>
    <property type="match status" value="1"/>
</dbReference>
<keyword evidence="8" id="KW-1185">Reference proteome</keyword>
<dbReference type="EMBL" id="JH370139">
    <property type="protein sequence ID" value="ELA41752.1"/>
    <property type="molecule type" value="Genomic_DNA"/>
</dbReference>
<dbReference type="STRING" id="993615.L2GN68"/>
<evidence type="ECO:0000256" key="5">
    <source>
        <dbReference type="RuleBase" id="RU000682"/>
    </source>
</evidence>
<evidence type="ECO:0000313" key="8">
    <source>
        <dbReference type="Proteomes" id="UP000011082"/>
    </source>
</evidence>
<evidence type="ECO:0000313" key="7">
    <source>
        <dbReference type="EMBL" id="ELA41752.1"/>
    </source>
</evidence>
<dbReference type="PROSITE" id="PS00027">
    <property type="entry name" value="HOMEOBOX_1"/>
    <property type="match status" value="1"/>
</dbReference>
<dbReference type="Proteomes" id="UP000011082">
    <property type="component" value="Unassembled WGS sequence"/>
</dbReference>
<feature type="domain" description="Homeobox" evidence="6">
    <location>
        <begin position="30"/>
        <end position="90"/>
    </location>
</feature>